<proteinExistence type="predicted"/>
<protein>
    <submittedName>
        <fullName evidence="1">Uncharacterized protein</fullName>
    </submittedName>
</protein>
<organism evidence="1 2">
    <name type="scientific">Claviceps africana</name>
    <dbReference type="NCBI Taxonomy" id="83212"/>
    <lineage>
        <taxon>Eukaryota</taxon>
        <taxon>Fungi</taxon>
        <taxon>Dikarya</taxon>
        <taxon>Ascomycota</taxon>
        <taxon>Pezizomycotina</taxon>
        <taxon>Sordariomycetes</taxon>
        <taxon>Hypocreomycetidae</taxon>
        <taxon>Hypocreales</taxon>
        <taxon>Clavicipitaceae</taxon>
        <taxon>Claviceps</taxon>
    </lineage>
</organism>
<evidence type="ECO:0000313" key="1">
    <source>
        <dbReference type="EMBL" id="KAG5926925.1"/>
    </source>
</evidence>
<keyword evidence="2" id="KW-1185">Reference proteome</keyword>
<evidence type="ECO:0000313" key="2">
    <source>
        <dbReference type="Proteomes" id="UP000811619"/>
    </source>
</evidence>
<accession>A0A8K0J866</accession>
<comment type="caution">
    <text evidence="1">The sequence shown here is derived from an EMBL/GenBank/DDBJ whole genome shotgun (WGS) entry which is preliminary data.</text>
</comment>
<reference evidence="1" key="1">
    <citation type="journal article" date="2020" name="bioRxiv">
        <title>Whole genome comparisons of ergot fungi reveals the divergence and evolution of species within the genus Claviceps are the result of varying mechanisms driving genome evolution and host range expansion.</title>
        <authorList>
            <person name="Wyka S.A."/>
            <person name="Mondo S.J."/>
            <person name="Liu M."/>
            <person name="Dettman J."/>
            <person name="Nalam V."/>
            <person name="Broders K.D."/>
        </authorList>
    </citation>
    <scope>NUCLEOTIDE SEQUENCE</scope>
    <source>
        <strain evidence="1">CCC 489</strain>
    </source>
</reference>
<dbReference type="AlphaFoldDB" id="A0A8K0J866"/>
<gene>
    <name evidence="1" type="ORF">E4U42_002801</name>
</gene>
<dbReference type="OrthoDB" id="3596053at2759"/>
<dbReference type="EMBL" id="SRPY01000224">
    <property type="protein sequence ID" value="KAG5926925.1"/>
    <property type="molecule type" value="Genomic_DNA"/>
</dbReference>
<dbReference type="Proteomes" id="UP000811619">
    <property type="component" value="Unassembled WGS sequence"/>
</dbReference>
<sequence>MTTRGDLALSNTEEYLPSHLFPAVTENRWVKGRGTLILVFNPEADDNTIPYWEWTSVDVDSEWQLVPAGHKIKVLHAWVKISTSAQG</sequence>
<name>A0A8K0J866_9HYPO</name>